<sequence length="184" mass="19711">YLLVNLTHGFPNEPNPLFKSEGPFYIENREHLQQVQTLGLVKNHIAEAQGSLDKMAALLSDFHFLVYLSSLDILSADNVKLIGRIITAETPEMSAQLTDELLASDGWQTLSLMLQEASDSDLNHGAGSAMDTGDSSDGFSSGAQNTSSAGGSGGRSSSPWACRHCTFENSPANDSCDMCALPRD</sequence>
<evidence type="ECO:0000313" key="2">
    <source>
        <dbReference type="Proteomes" id="UP001150581"/>
    </source>
</evidence>
<accession>A0ACC1IC68</accession>
<gene>
    <name evidence="1" type="primary">NPL4_3</name>
    <name evidence="1" type="ORF">LPJ66_007582</name>
</gene>
<name>A0ACC1IC68_9FUNG</name>
<protein>
    <submittedName>
        <fullName evidence="1">Nuclear protein localization protein 4</fullName>
    </submittedName>
</protein>
<keyword evidence="2" id="KW-1185">Reference proteome</keyword>
<dbReference type="Proteomes" id="UP001150581">
    <property type="component" value="Unassembled WGS sequence"/>
</dbReference>
<feature type="non-terminal residue" evidence="1">
    <location>
        <position position="1"/>
    </location>
</feature>
<evidence type="ECO:0000313" key="1">
    <source>
        <dbReference type="EMBL" id="KAJ1890269.1"/>
    </source>
</evidence>
<proteinExistence type="predicted"/>
<organism evidence="1 2">
    <name type="scientific">Kickxella alabastrina</name>
    <dbReference type="NCBI Taxonomy" id="61397"/>
    <lineage>
        <taxon>Eukaryota</taxon>
        <taxon>Fungi</taxon>
        <taxon>Fungi incertae sedis</taxon>
        <taxon>Zoopagomycota</taxon>
        <taxon>Kickxellomycotina</taxon>
        <taxon>Kickxellomycetes</taxon>
        <taxon>Kickxellales</taxon>
        <taxon>Kickxellaceae</taxon>
        <taxon>Kickxella</taxon>
    </lineage>
</organism>
<reference evidence="1" key="1">
    <citation type="submission" date="2022-07" db="EMBL/GenBank/DDBJ databases">
        <title>Phylogenomic reconstructions and comparative analyses of Kickxellomycotina fungi.</title>
        <authorList>
            <person name="Reynolds N.K."/>
            <person name="Stajich J.E."/>
            <person name="Barry K."/>
            <person name="Grigoriev I.V."/>
            <person name="Crous P."/>
            <person name="Smith M.E."/>
        </authorList>
    </citation>
    <scope>NUCLEOTIDE SEQUENCE</scope>
    <source>
        <strain evidence="1">Benny 63K</strain>
    </source>
</reference>
<comment type="caution">
    <text evidence="1">The sequence shown here is derived from an EMBL/GenBank/DDBJ whole genome shotgun (WGS) entry which is preliminary data.</text>
</comment>
<dbReference type="EMBL" id="JANBPG010001373">
    <property type="protein sequence ID" value="KAJ1890269.1"/>
    <property type="molecule type" value="Genomic_DNA"/>
</dbReference>